<evidence type="ECO:0000259" key="2">
    <source>
        <dbReference type="PROSITE" id="PS51740"/>
    </source>
</evidence>
<evidence type="ECO:0000313" key="3">
    <source>
        <dbReference type="EMBL" id="MBK1884265.1"/>
    </source>
</evidence>
<keyword evidence="4" id="KW-1185">Reference proteome</keyword>
<name>A0A934SA94_9BACT</name>
<gene>
    <name evidence="3" type="ORF">JIN85_17735</name>
</gene>
<reference evidence="3" key="1">
    <citation type="submission" date="2021-01" db="EMBL/GenBank/DDBJ databases">
        <title>Modified the classification status of verrucomicrobia.</title>
        <authorList>
            <person name="Feng X."/>
        </authorList>
    </citation>
    <scope>NUCLEOTIDE SEQUENCE</scope>
    <source>
        <strain evidence="3">KCTC 22041</strain>
    </source>
</reference>
<dbReference type="Proteomes" id="UP000603141">
    <property type="component" value="Unassembled WGS sequence"/>
</dbReference>
<dbReference type="PROSITE" id="PS51740">
    <property type="entry name" value="SPOVT_ABRB"/>
    <property type="match status" value="1"/>
</dbReference>
<dbReference type="AlphaFoldDB" id="A0A934SA94"/>
<dbReference type="NCBIfam" id="NF047593">
    <property type="entry name" value="IS66_ISAeme5_TnpA"/>
    <property type="match status" value="1"/>
</dbReference>
<dbReference type="EMBL" id="JAENIJ010000040">
    <property type="protein sequence ID" value="MBK1884265.1"/>
    <property type="molecule type" value="Genomic_DNA"/>
</dbReference>
<sequence length="136" mass="14931">MSMALTTTVLKTDALGRITLSKEHREALLNAFDESGLKGLEFARLHGINYQTFANWIQKRRRERGLYPVEKPVINETLKLTLAEVDLLQSIEPPTSKDPSPAALVEILLPGGLSIRVTGSVSVPLAVELITALRPC</sequence>
<dbReference type="RefSeq" id="WP_200273293.1">
    <property type="nucleotide sequence ID" value="NZ_JAENIJ010000040.1"/>
</dbReference>
<evidence type="ECO:0000256" key="1">
    <source>
        <dbReference type="PROSITE-ProRule" id="PRU01076"/>
    </source>
</evidence>
<feature type="domain" description="SpoVT-AbrB" evidence="2">
    <location>
        <begin position="7"/>
        <end position="52"/>
    </location>
</feature>
<dbReference type="GO" id="GO:0003677">
    <property type="term" value="F:DNA binding"/>
    <property type="evidence" value="ECO:0007669"/>
    <property type="project" value="UniProtKB-UniRule"/>
</dbReference>
<keyword evidence="1" id="KW-0238">DNA-binding</keyword>
<proteinExistence type="predicted"/>
<dbReference type="InterPro" id="IPR007159">
    <property type="entry name" value="SpoVT-AbrB_dom"/>
</dbReference>
<protein>
    <recommendedName>
        <fullName evidence="2">SpoVT-AbrB domain-containing protein</fullName>
    </recommendedName>
</protein>
<accession>A0A934SA94</accession>
<evidence type="ECO:0000313" key="4">
    <source>
        <dbReference type="Proteomes" id="UP000603141"/>
    </source>
</evidence>
<organism evidence="3 4">
    <name type="scientific">Luteolibacter pohnpeiensis</name>
    <dbReference type="NCBI Taxonomy" id="454153"/>
    <lineage>
        <taxon>Bacteria</taxon>
        <taxon>Pseudomonadati</taxon>
        <taxon>Verrucomicrobiota</taxon>
        <taxon>Verrucomicrobiia</taxon>
        <taxon>Verrucomicrobiales</taxon>
        <taxon>Verrucomicrobiaceae</taxon>
        <taxon>Luteolibacter</taxon>
    </lineage>
</organism>
<comment type="caution">
    <text evidence="3">The sequence shown here is derived from an EMBL/GenBank/DDBJ whole genome shotgun (WGS) entry which is preliminary data.</text>
</comment>